<sequence length="374" mass="43061">MQFLKLFLTVCAVCCTFVPEGRRGMKSEDGKVGDEKKAIVTSVSMQPRLNELGELLLNKLFRTADNICKNFVNHVIPRMKQEDWNTLKATRVAEDSSTSLIEKLGFRTLNFDVMRTYIHGTKSITRCDLLQIMFTYILYGVDYCFSLQWQAISLKKYFSKIPSANFISLEIDGSDFCHKLEKLFKEANSTIPNNQQTELETWFEEIIMKRPKKVYDFLMKYDDVLEKDDVDYIRVLLILKGVSLDIPKGATIEELVSIIKTNQWQRLSPNNEDTTTKKPKTVKKYIHLVLNGGAKIKDLISIIKTNQWQRFSPNNKDTTTTKPKTPTELIIRAGSEGIINIKDMFEMLKIIKEPGPNNEDTTTTNPETSTKERR</sequence>
<dbReference type="InParanoid" id="L7JSB6"/>
<feature type="chain" id="PRO_5013152969" evidence="2">
    <location>
        <begin position="16"/>
        <end position="374"/>
    </location>
</feature>
<gene>
    <name evidence="3" type="ORF">THOM_3142</name>
</gene>
<evidence type="ECO:0000256" key="2">
    <source>
        <dbReference type="SAM" id="SignalP"/>
    </source>
</evidence>
<accession>L7JSB6</accession>
<dbReference type="HOGENOM" id="CLU_740074_0_0_1"/>
<feature type="signal peptide" evidence="2">
    <location>
        <begin position="1"/>
        <end position="15"/>
    </location>
</feature>
<dbReference type="Proteomes" id="UP000011185">
    <property type="component" value="Unassembled WGS sequence"/>
</dbReference>
<dbReference type="AlphaFoldDB" id="L7JSB6"/>
<evidence type="ECO:0000256" key="1">
    <source>
        <dbReference type="SAM" id="MobiDB-lite"/>
    </source>
</evidence>
<evidence type="ECO:0000313" key="4">
    <source>
        <dbReference type="Proteomes" id="UP000011185"/>
    </source>
</evidence>
<organism evidence="3 4">
    <name type="scientific">Trachipleistophora hominis</name>
    <name type="common">Microsporidian parasite</name>
    <dbReference type="NCBI Taxonomy" id="72359"/>
    <lineage>
        <taxon>Eukaryota</taxon>
        <taxon>Fungi</taxon>
        <taxon>Fungi incertae sedis</taxon>
        <taxon>Microsporidia</taxon>
        <taxon>Pleistophoridae</taxon>
        <taxon>Trachipleistophora</taxon>
    </lineage>
</organism>
<keyword evidence="4" id="KW-1185">Reference proteome</keyword>
<reference evidence="3 4" key="1">
    <citation type="journal article" date="2012" name="PLoS Pathog.">
        <title>The genome of the obligate intracellular parasite Trachipleistophora hominis: new insights into microsporidian genome dynamics and reductive evolution.</title>
        <authorList>
            <person name="Heinz E."/>
            <person name="Williams T.A."/>
            <person name="Nakjang S."/>
            <person name="Noel C.J."/>
            <person name="Swan D.C."/>
            <person name="Goldberg A.V."/>
            <person name="Harris S.R."/>
            <person name="Weinmaier T."/>
            <person name="Markert S."/>
            <person name="Becher D."/>
            <person name="Bernhardt J."/>
            <person name="Dagan T."/>
            <person name="Hacker C."/>
            <person name="Lucocq J.M."/>
            <person name="Schweder T."/>
            <person name="Rattei T."/>
            <person name="Hall N."/>
            <person name="Hirt R.P."/>
            <person name="Embley T.M."/>
        </authorList>
    </citation>
    <scope>NUCLEOTIDE SEQUENCE [LARGE SCALE GENOMIC DNA]</scope>
</reference>
<dbReference type="VEuPathDB" id="MicrosporidiaDB:THOM_3142"/>
<keyword evidence="2" id="KW-0732">Signal</keyword>
<proteinExistence type="predicted"/>
<name>L7JSB6_TRAHO</name>
<feature type="region of interest" description="Disordered" evidence="1">
    <location>
        <begin position="352"/>
        <end position="374"/>
    </location>
</feature>
<evidence type="ECO:0000313" key="3">
    <source>
        <dbReference type="EMBL" id="ELQ73946.1"/>
    </source>
</evidence>
<protein>
    <submittedName>
        <fullName evidence="3">Uncharacterized protein</fullName>
    </submittedName>
</protein>
<feature type="compositionally biased region" description="Low complexity" evidence="1">
    <location>
        <begin position="353"/>
        <end position="368"/>
    </location>
</feature>
<dbReference type="EMBL" id="JH994096">
    <property type="protein sequence ID" value="ELQ73946.1"/>
    <property type="molecule type" value="Genomic_DNA"/>
</dbReference>